<dbReference type="Gene3D" id="2.40.50.100">
    <property type="match status" value="1"/>
</dbReference>
<organism evidence="6 7">
    <name type="scientific">Novosphingobium capsulatum</name>
    <dbReference type="NCBI Taxonomy" id="13688"/>
    <lineage>
        <taxon>Bacteria</taxon>
        <taxon>Pseudomonadati</taxon>
        <taxon>Pseudomonadota</taxon>
        <taxon>Alphaproteobacteria</taxon>
        <taxon>Sphingomonadales</taxon>
        <taxon>Sphingomonadaceae</taxon>
        <taxon>Novosphingobium</taxon>
    </lineage>
</organism>
<sequence>MPAPDTAAATPSTEPAEETAPATSGRKKLIGRIALGVAAVGLVYGIYAFIDYRNNGQYIQSTDDAYVKADGVTVSSKLAGYVRQIGVADNQQVPAGAFLVQIDPTDYSAKLNQADAQVSVARAAEQATSAGIAEAQASLNQAKAALAASQRDLAYYSSEVARYAPLAASGAEPRTQLDQLTSARDKAAADVRAKQAMVEAAASKIATTKAQVQQASAQIASAEASRQAARNDVGTTRIVAPIAGKVGSSAVRLGQFVQPGQRLLTIVPTQAIYVEANFKETQIGLMRPGQPVTMHVDALPDVDFHGVVDSITPGTGANFSLIPPQNATGNFTKIVQRVPVRIRINAGEESRKVLVPGLSLTVKVDTRAAKGAIKAIRAEQDQGAK</sequence>
<feature type="region of interest" description="Disordered" evidence="2">
    <location>
        <begin position="1"/>
        <end position="23"/>
    </location>
</feature>
<reference evidence="6 7" key="1">
    <citation type="submission" date="2023-07" db="EMBL/GenBank/DDBJ databases">
        <title>Sorghum-associated microbial communities from plants grown in Nebraska, USA.</title>
        <authorList>
            <person name="Schachtman D."/>
        </authorList>
    </citation>
    <scope>NUCLEOTIDE SEQUENCE [LARGE SCALE GENOMIC DNA]</scope>
    <source>
        <strain evidence="6 7">DS1027</strain>
    </source>
</reference>
<feature type="domain" description="p-hydroxybenzoic acid efflux pump subunit AaeA-like beta-barrel" evidence="5">
    <location>
        <begin position="272"/>
        <end position="364"/>
    </location>
</feature>
<evidence type="ECO:0000256" key="3">
    <source>
        <dbReference type="SAM" id="Phobius"/>
    </source>
</evidence>
<dbReference type="EMBL" id="JAVDRD010000001">
    <property type="protein sequence ID" value="MDR6509685.1"/>
    <property type="molecule type" value="Genomic_DNA"/>
</dbReference>
<evidence type="ECO:0000259" key="5">
    <source>
        <dbReference type="Pfam" id="PF25963"/>
    </source>
</evidence>
<comment type="caution">
    <text evidence="6">The sequence shown here is derived from an EMBL/GenBank/DDBJ whole genome shotgun (WGS) entry which is preliminary data.</text>
</comment>
<dbReference type="Pfam" id="PF25917">
    <property type="entry name" value="BSH_RND"/>
    <property type="match status" value="1"/>
</dbReference>
<evidence type="ECO:0000313" key="7">
    <source>
        <dbReference type="Proteomes" id="UP001184150"/>
    </source>
</evidence>
<keyword evidence="1" id="KW-0175">Coiled coil</keyword>
<dbReference type="PANTHER" id="PTHR30386">
    <property type="entry name" value="MEMBRANE FUSION SUBUNIT OF EMRAB-TOLC MULTIDRUG EFFLUX PUMP"/>
    <property type="match status" value="1"/>
</dbReference>
<dbReference type="Gene3D" id="1.10.287.470">
    <property type="entry name" value="Helix hairpin bin"/>
    <property type="match status" value="2"/>
</dbReference>
<dbReference type="InterPro" id="IPR050739">
    <property type="entry name" value="MFP"/>
</dbReference>
<name>A0ABU1MH73_9SPHN</name>
<dbReference type="InterPro" id="IPR058634">
    <property type="entry name" value="AaeA-lik-b-barrel"/>
</dbReference>
<keyword evidence="3" id="KW-0812">Transmembrane</keyword>
<dbReference type="Pfam" id="PF25963">
    <property type="entry name" value="Beta-barrel_AAEA"/>
    <property type="match status" value="1"/>
</dbReference>
<dbReference type="Gene3D" id="2.40.30.170">
    <property type="match status" value="1"/>
</dbReference>
<dbReference type="RefSeq" id="WP_022677018.1">
    <property type="nucleotide sequence ID" value="NZ_JAVDRD010000001.1"/>
</dbReference>
<dbReference type="SUPFAM" id="SSF111369">
    <property type="entry name" value="HlyD-like secretion proteins"/>
    <property type="match status" value="2"/>
</dbReference>
<accession>A0ABU1MH73</accession>
<evidence type="ECO:0000313" key="6">
    <source>
        <dbReference type="EMBL" id="MDR6509685.1"/>
    </source>
</evidence>
<feature type="coiled-coil region" evidence="1">
    <location>
        <begin position="198"/>
        <end position="232"/>
    </location>
</feature>
<evidence type="ECO:0000256" key="1">
    <source>
        <dbReference type="SAM" id="Coils"/>
    </source>
</evidence>
<feature type="domain" description="Multidrug resistance protein MdtA-like barrel-sandwich hybrid" evidence="4">
    <location>
        <begin position="72"/>
        <end position="267"/>
    </location>
</feature>
<keyword evidence="7" id="KW-1185">Reference proteome</keyword>
<dbReference type="InterPro" id="IPR058625">
    <property type="entry name" value="MdtA-like_BSH"/>
</dbReference>
<gene>
    <name evidence="6" type="ORF">J2792_000525</name>
</gene>
<evidence type="ECO:0000259" key="4">
    <source>
        <dbReference type="Pfam" id="PF25917"/>
    </source>
</evidence>
<feature type="transmembrane region" description="Helical" evidence="3">
    <location>
        <begin position="29"/>
        <end position="50"/>
    </location>
</feature>
<protein>
    <submittedName>
        <fullName evidence="6">Membrane fusion protein (Multidrug efflux system)</fullName>
    </submittedName>
</protein>
<dbReference type="Proteomes" id="UP001184150">
    <property type="component" value="Unassembled WGS sequence"/>
</dbReference>
<evidence type="ECO:0000256" key="2">
    <source>
        <dbReference type="SAM" id="MobiDB-lite"/>
    </source>
</evidence>
<dbReference type="PANTHER" id="PTHR30386:SF24">
    <property type="entry name" value="MULTIDRUG RESISTANCE EFFLUX PUMP"/>
    <property type="match status" value="1"/>
</dbReference>
<keyword evidence="3" id="KW-1133">Transmembrane helix</keyword>
<proteinExistence type="predicted"/>
<keyword evidence="3" id="KW-0472">Membrane</keyword>